<keyword evidence="2" id="KW-1185">Reference proteome</keyword>
<proteinExistence type="predicted"/>
<evidence type="ECO:0000313" key="2">
    <source>
        <dbReference type="Proteomes" id="UP000499080"/>
    </source>
</evidence>
<dbReference type="OrthoDB" id="6437258at2759"/>
<organism evidence="1 2">
    <name type="scientific">Araneus ventricosus</name>
    <name type="common">Orbweaver spider</name>
    <name type="synonym">Epeira ventricosa</name>
    <dbReference type="NCBI Taxonomy" id="182803"/>
    <lineage>
        <taxon>Eukaryota</taxon>
        <taxon>Metazoa</taxon>
        <taxon>Ecdysozoa</taxon>
        <taxon>Arthropoda</taxon>
        <taxon>Chelicerata</taxon>
        <taxon>Arachnida</taxon>
        <taxon>Araneae</taxon>
        <taxon>Araneomorphae</taxon>
        <taxon>Entelegynae</taxon>
        <taxon>Araneoidea</taxon>
        <taxon>Araneidae</taxon>
        <taxon>Araneus</taxon>
    </lineage>
</organism>
<evidence type="ECO:0008006" key="3">
    <source>
        <dbReference type="Google" id="ProtNLM"/>
    </source>
</evidence>
<protein>
    <recommendedName>
        <fullName evidence="3">Reverse transcriptase domain-containing protein</fullName>
    </recommendedName>
</protein>
<accession>A0A4Y2EG89</accession>
<dbReference type="EMBL" id="BGPR01000604">
    <property type="protein sequence ID" value="GBM28150.1"/>
    <property type="molecule type" value="Genomic_DNA"/>
</dbReference>
<dbReference type="Pfam" id="PF05380">
    <property type="entry name" value="Peptidase_A17"/>
    <property type="match status" value="1"/>
</dbReference>
<evidence type="ECO:0000313" key="1">
    <source>
        <dbReference type="EMBL" id="GBM28150.1"/>
    </source>
</evidence>
<dbReference type="InterPro" id="IPR008042">
    <property type="entry name" value="Retrotrans_Pao"/>
</dbReference>
<dbReference type="AlphaFoldDB" id="A0A4Y2EG89"/>
<comment type="caution">
    <text evidence="1">The sequence shown here is derived from an EMBL/GenBank/DDBJ whole genome shotgun (WGS) entry which is preliminary data.</text>
</comment>
<dbReference type="PANTHER" id="PTHR47331:SF5">
    <property type="entry name" value="RIBONUCLEASE H"/>
    <property type="match status" value="1"/>
</dbReference>
<name>A0A4Y2EG89_ARAVE</name>
<sequence length="93" mass="10237">MKGGGMNGVGDSSVHPLKVLGIKWSTKDDTFPLDVHPILNMLDDLKSSKNSVLQTAAKIFDPVGFVSPFILIIKCVLQDIWENGLGWDDELRI</sequence>
<reference evidence="1 2" key="1">
    <citation type="journal article" date="2019" name="Sci. Rep.">
        <title>Orb-weaving spider Araneus ventricosus genome elucidates the spidroin gene catalogue.</title>
        <authorList>
            <person name="Kono N."/>
            <person name="Nakamura H."/>
            <person name="Ohtoshi R."/>
            <person name="Moran D.A.P."/>
            <person name="Shinohara A."/>
            <person name="Yoshida Y."/>
            <person name="Fujiwara M."/>
            <person name="Mori M."/>
            <person name="Tomita M."/>
            <person name="Arakawa K."/>
        </authorList>
    </citation>
    <scope>NUCLEOTIDE SEQUENCE [LARGE SCALE GENOMIC DNA]</scope>
</reference>
<gene>
    <name evidence="1" type="ORF">AVEN_224203_1</name>
</gene>
<dbReference type="PANTHER" id="PTHR47331">
    <property type="entry name" value="PHD-TYPE DOMAIN-CONTAINING PROTEIN"/>
    <property type="match status" value="1"/>
</dbReference>
<dbReference type="Proteomes" id="UP000499080">
    <property type="component" value="Unassembled WGS sequence"/>
</dbReference>